<dbReference type="HOGENOM" id="CLU_1693375_0_0_5"/>
<dbReference type="Proteomes" id="UP000032611">
    <property type="component" value="Chromosome"/>
</dbReference>
<protein>
    <recommendedName>
        <fullName evidence="3">Lipoprotein</fullName>
    </recommendedName>
</protein>
<dbReference type="KEGG" id="mey:TM49_19435"/>
<sequence length="155" mass="16947">MKIKLIALTTLLTLAGCQVGPLDVLYKEGSTRSERQLAYDQCFISALKEVPQNMVTEVTGGDWIPGVVRCKTDSNNNTTCGEIGGYATPIDSYSYDTNKKLRDRVIDRCLADKGFSTIVRPVCKTKEERAAYAMLPNQPNASTIACVSGQSFDPN</sequence>
<gene>
    <name evidence="1" type="ORF">TM49_19435</name>
</gene>
<accession>A0A0D5LVD3</accession>
<keyword evidence="2" id="KW-1185">Reference proteome</keyword>
<evidence type="ECO:0000313" key="2">
    <source>
        <dbReference type="Proteomes" id="UP000032611"/>
    </source>
</evidence>
<evidence type="ECO:0008006" key="3">
    <source>
        <dbReference type="Google" id="ProtNLM"/>
    </source>
</evidence>
<dbReference type="EMBL" id="CP010803">
    <property type="protein sequence ID" value="AJY47343.1"/>
    <property type="molecule type" value="Genomic_DNA"/>
</dbReference>
<dbReference type="RefSeq" id="WP_045683659.1">
    <property type="nucleotide sequence ID" value="NZ_CP010803.1"/>
</dbReference>
<organism evidence="1 2">
    <name type="scientific">Martelella endophytica</name>
    <dbReference type="NCBI Taxonomy" id="1486262"/>
    <lineage>
        <taxon>Bacteria</taxon>
        <taxon>Pseudomonadati</taxon>
        <taxon>Pseudomonadota</taxon>
        <taxon>Alphaproteobacteria</taxon>
        <taxon>Hyphomicrobiales</taxon>
        <taxon>Aurantimonadaceae</taxon>
        <taxon>Martelella</taxon>
    </lineage>
</organism>
<name>A0A0D5LVD3_MAREN</name>
<dbReference type="PROSITE" id="PS51257">
    <property type="entry name" value="PROKAR_LIPOPROTEIN"/>
    <property type="match status" value="1"/>
</dbReference>
<dbReference type="STRING" id="1486262.TM49_19435"/>
<dbReference type="PATRIC" id="fig|1486262.3.peg.4021"/>
<proteinExistence type="predicted"/>
<dbReference type="OrthoDB" id="7274329at2"/>
<evidence type="ECO:0000313" key="1">
    <source>
        <dbReference type="EMBL" id="AJY47343.1"/>
    </source>
</evidence>
<dbReference type="AlphaFoldDB" id="A0A0D5LVD3"/>
<reference evidence="1 2" key="1">
    <citation type="journal article" date="2015" name="Genome Announc.">
        <title>Complete genome sequence of Martelella endophytica YC6887, which has antifungal activity associated with a halophyte.</title>
        <authorList>
            <person name="Khan A."/>
            <person name="Khan H."/>
            <person name="Chung E.J."/>
            <person name="Hossain M.T."/>
            <person name="Chung Y.R."/>
        </authorList>
    </citation>
    <scope>NUCLEOTIDE SEQUENCE [LARGE SCALE GENOMIC DNA]</scope>
    <source>
        <strain evidence="1">YC6887</strain>
    </source>
</reference>